<dbReference type="PRINTS" id="PR00455">
    <property type="entry name" value="HTHTETR"/>
</dbReference>
<dbReference type="PANTHER" id="PTHR30055:SF184">
    <property type="entry name" value="HTH-TYPE TRANSCRIPTIONAL REGULATOR ETHR"/>
    <property type="match status" value="1"/>
</dbReference>
<name>A0ABV6B267_9DEIO</name>
<reference evidence="5 6" key="1">
    <citation type="submission" date="2024-09" db="EMBL/GenBank/DDBJ databases">
        <authorList>
            <person name="Sun Q."/>
            <person name="Mori K."/>
        </authorList>
    </citation>
    <scope>NUCLEOTIDE SEQUENCE [LARGE SCALE GENOMIC DNA]</scope>
    <source>
        <strain evidence="5 6">JCM 13503</strain>
    </source>
</reference>
<evidence type="ECO:0000256" key="3">
    <source>
        <dbReference type="SAM" id="MobiDB-lite"/>
    </source>
</evidence>
<dbReference type="Proteomes" id="UP001589733">
    <property type="component" value="Unassembled WGS sequence"/>
</dbReference>
<feature type="region of interest" description="Disordered" evidence="3">
    <location>
        <begin position="1"/>
        <end position="24"/>
    </location>
</feature>
<keyword evidence="1 2" id="KW-0238">DNA-binding</keyword>
<dbReference type="SUPFAM" id="SSF46689">
    <property type="entry name" value="Homeodomain-like"/>
    <property type="match status" value="1"/>
</dbReference>
<dbReference type="InterPro" id="IPR023772">
    <property type="entry name" value="DNA-bd_HTH_TetR-type_CS"/>
</dbReference>
<evidence type="ECO:0000259" key="4">
    <source>
        <dbReference type="PROSITE" id="PS50977"/>
    </source>
</evidence>
<dbReference type="InterPro" id="IPR001647">
    <property type="entry name" value="HTH_TetR"/>
</dbReference>
<comment type="caution">
    <text evidence="5">The sequence shown here is derived from an EMBL/GenBank/DDBJ whole genome shotgun (WGS) entry which is preliminary data.</text>
</comment>
<dbReference type="PANTHER" id="PTHR30055">
    <property type="entry name" value="HTH-TYPE TRANSCRIPTIONAL REGULATOR RUTR"/>
    <property type="match status" value="1"/>
</dbReference>
<gene>
    <name evidence="5" type="ORF">ACFFLM_11245</name>
</gene>
<accession>A0ABV6B267</accession>
<dbReference type="Gene3D" id="1.10.357.10">
    <property type="entry name" value="Tetracycline Repressor, domain 2"/>
    <property type="match status" value="1"/>
</dbReference>
<sequence>MPLPRPSSTPAALPPDTRRRLPSADRRQQILEGSETLFTTRGFEAVSMGDLASYLGVSRPTIYAYFTSTEAILTALLDTRLAEFETRLAPFLADLRASGSSARPFGELFLLLVNERALLTLLQSGGGPVFAARRQAVLTELERRLETHFPPPPGISRQPFLLACVSQLLQGMATNAVNTRLGTAEIKQLAATLDRFVNAGLQGVLS</sequence>
<dbReference type="PROSITE" id="PS01081">
    <property type="entry name" value="HTH_TETR_1"/>
    <property type="match status" value="1"/>
</dbReference>
<evidence type="ECO:0000256" key="2">
    <source>
        <dbReference type="PROSITE-ProRule" id="PRU00335"/>
    </source>
</evidence>
<proteinExistence type="predicted"/>
<feature type="domain" description="HTH tetR-type" evidence="4">
    <location>
        <begin position="24"/>
        <end position="84"/>
    </location>
</feature>
<feature type="DNA-binding region" description="H-T-H motif" evidence="2">
    <location>
        <begin position="47"/>
        <end position="66"/>
    </location>
</feature>
<evidence type="ECO:0000256" key="1">
    <source>
        <dbReference type="ARBA" id="ARBA00023125"/>
    </source>
</evidence>
<dbReference type="PROSITE" id="PS50977">
    <property type="entry name" value="HTH_TETR_2"/>
    <property type="match status" value="1"/>
</dbReference>
<evidence type="ECO:0000313" key="6">
    <source>
        <dbReference type="Proteomes" id="UP001589733"/>
    </source>
</evidence>
<dbReference type="InterPro" id="IPR009057">
    <property type="entry name" value="Homeodomain-like_sf"/>
</dbReference>
<evidence type="ECO:0000313" key="5">
    <source>
        <dbReference type="EMBL" id="MFB9992541.1"/>
    </source>
</evidence>
<organism evidence="5 6">
    <name type="scientific">Deinococcus oregonensis</name>
    <dbReference type="NCBI Taxonomy" id="1805970"/>
    <lineage>
        <taxon>Bacteria</taxon>
        <taxon>Thermotogati</taxon>
        <taxon>Deinococcota</taxon>
        <taxon>Deinococci</taxon>
        <taxon>Deinococcales</taxon>
        <taxon>Deinococcaceae</taxon>
        <taxon>Deinococcus</taxon>
    </lineage>
</organism>
<keyword evidence="6" id="KW-1185">Reference proteome</keyword>
<dbReference type="Pfam" id="PF00440">
    <property type="entry name" value="TetR_N"/>
    <property type="match status" value="1"/>
</dbReference>
<dbReference type="InterPro" id="IPR050109">
    <property type="entry name" value="HTH-type_TetR-like_transc_reg"/>
</dbReference>
<dbReference type="RefSeq" id="WP_380009645.1">
    <property type="nucleotide sequence ID" value="NZ_JBHLYR010000032.1"/>
</dbReference>
<protein>
    <submittedName>
        <fullName evidence="5">TetR/AcrR family transcriptional regulator</fullName>
    </submittedName>
</protein>
<dbReference type="EMBL" id="JBHLYR010000032">
    <property type="protein sequence ID" value="MFB9992541.1"/>
    <property type="molecule type" value="Genomic_DNA"/>
</dbReference>